<dbReference type="AlphaFoldDB" id="A0A6G1EAX3"/>
<proteinExistence type="predicted"/>
<dbReference type="Proteomes" id="UP000479710">
    <property type="component" value="Unassembled WGS sequence"/>
</dbReference>
<protein>
    <submittedName>
        <fullName evidence="1">Uncharacterized protein</fullName>
    </submittedName>
</protein>
<evidence type="ECO:0000313" key="2">
    <source>
        <dbReference type="Proteomes" id="UP000479710"/>
    </source>
</evidence>
<name>A0A6G1EAX3_9ORYZ</name>
<dbReference type="EMBL" id="SPHZ02000005">
    <property type="protein sequence ID" value="KAF0921093.1"/>
    <property type="molecule type" value="Genomic_DNA"/>
</dbReference>
<dbReference type="OrthoDB" id="618480at2759"/>
<keyword evidence="2" id="KW-1185">Reference proteome</keyword>
<evidence type="ECO:0000313" key="1">
    <source>
        <dbReference type="EMBL" id="KAF0921093.1"/>
    </source>
</evidence>
<reference evidence="1 2" key="1">
    <citation type="submission" date="2019-11" db="EMBL/GenBank/DDBJ databases">
        <title>Whole genome sequence of Oryza granulata.</title>
        <authorList>
            <person name="Li W."/>
        </authorList>
    </citation>
    <scope>NUCLEOTIDE SEQUENCE [LARGE SCALE GENOMIC DNA]</scope>
    <source>
        <strain evidence="2">cv. Menghai</strain>
        <tissue evidence="1">Leaf</tissue>
    </source>
</reference>
<accession>A0A6G1EAX3</accession>
<organism evidence="1 2">
    <name type="scientific">Oryza meyeriana var. granulata</name>
    <dbReference type="NCBI Taxonomy" id="110450"/>
    <lineage>
        <taxon>Eukaryota</taxon>
        <taxon>Viridiplantae</taxon>
        <taxon>Streptophyta</taxon>
        <taxon>Embryophyta</taxon>
        <taxon>Tracheophyta</taxon>
        <taxon>Spermatophyta</taxon>
        <taxon>Magnoliopsida</taxon>
        <taxon>Liliopsida</taxon>
        <taxon>Poales</taxon>
        <taxon>Poaceae</taxon>
        <taxon>BOP clade</taxon>
        <taxon>Oryzoideae</taxon>
        <taxon>Oryzeae</taxon>
        <taxon>Oryzinae</taxon>
        <taxon>Oryza</taxon>
        <taxon>Oryza meyeriana</taxon>
    </lineage>
</organism>
<comment type="caution">
    <text evidence="1">The sequence shown here is derived from an EMBL/GenBank/DDBJ whole genome shotgun (WGS) entry which is preliminary data.</text>
</comment>
<sequence length="62" mass="7205">MHRITELQAEGLTSMMVIGDFLLCRLVPLQERSYLAWLYTSDHDATWMHMGANHNWGQEELG</sequence>
<gene>
    <name evidence="1" type="ORF">E2562_038501</name>
</gene>